<dbReference type="AlphaFoldDB" id="A0A381DJ39"/>
<feature type="signal peptide" evidence="1">
    <location>
        <begin position="1"/>
        <end position="21"/>
    </location>
</feature>
<evidence type="ECO:0000313" key="2">
    <source>
        <dbReference type="EMBL" id="SUX10501.1"/>
    </source>
</evidence>
<keyword evidence="1" id="KW-0732">Signal</keyword>
<dbReference type="PROSITE" id="PS51257">
    <property type="entry name" value="PROKAR_LIPOPROTEIN"/>
    <property type="match status" value="1"/>
</dbReference>
<reference evidence="2 3" key="1">
    <citation type="submission" date="2018-06" db="EMBL/GenBank/DDBJ databases">
        <authorList>
            <consortium name="Pathogen Informatics"/>
            <person name="Doyle S."/>
        </authorList>
    </citation>
    <scope>NUCLEOTIDE SEQUENCE [LARGE SCALE GENOMIC DNA]</scope>
    <source>
        <strain evidence="2 3">NCTC12475</strain>
    </source>
</reference>
<accession>A0A381DJ39</accession>
<gene>
    <name evidence="2" type="ORF">NCTC12475_00698</name>
</gene>
<name>A0A381DJ39_9BACT</name>
<evidence type="ECO:0000256" key="1">
    <source>
        <dbReference type="SAM" id="SignalP"/>
    </source>
</evidence>
<proteinExistence type="predicted"/>
<evidence type="ECO:0008006" key="4">
    <source>
        <dbReference type="Google" id="ProtNLM"/>
    </source>
</evidence>
<evidence type="ECO:0000313" key="3">
    <source>
        <dbReference type="Proteomes" id="UP000254920"/>
    </source>
</evidence>
<dbReference type="Proteomes" id="UP000254920">
    <property type="component" value="Unassembled WGS sequence"/>
</dbReference>
<dbReference type="EMBL" id="UFVD01000001">
    <property type="protein sequence ID" value="SUX10501.1"/>
    <property type="molecule type" value="Genomic_DNA"/>
</dbReference>
<protein>
    <recommendedName>
        <fullName evidence="4">Cytochrome C</fullName>
    </recommendedName>
</protein>
<sequence length="93" mass="11088">MSLKIKFATCILLFFACFSYAEDNASKSSYKQHIKELVEKYPIKPHHAKLYFDCMHCHTNQILRNLKTQEIRAVYLVIKAKSIWRKEPNLWIL</sequence>
<feature type="chain" id="PRO_5017061553" description="Cytochrome C" evidence="1">
    <location>
        <begin position="22"/>
        <end position="93"/>
    </location>
</feature>
<organism evidence="2 3">
    <name type="scientific">Campylobacter sputorum subsp. sputorum</name>
    <dbReference type="NCBI Taxonomy" id="32024"/>
    <lineage>
        <taxon>Bacteria</taxon>
        <taxon>Pseudomonadati</taxon>
        <taxon>Campylobacterota</taxon>
        <taxon>Epsilonproteobacteria</taxon>
        <taxon>Campylobacterales</taxon>
        <taxon>Campylobacteraceae</taxon>
        <taxon>Campylobacter</taxon>
    </lineage>
</organism>
<keyword evidence="3" id="KW-1185">Reference proteome</keyword>